<reference evidence="7 8" key="1">
    <citation type="submission" date="2018-10" db="EMBL/GenBank/DDBJ databases">
        <title>Genomic Encyclopedia of Archaeal and Bacterial Type Strains, Phase II (KMG-II): from individual species to whole genera.</title>
        <authorList>
            <person name="Goeker M."/>
        </authorList>
    </citation>
    <scope>NUCLEOTIDE SEQUENCE [LARGE SCALE GENOMIC DNA]</scope>
    <source>
        <strain evidence="7 8">NSB1</strain>
    </source>
</reference>
<dbReference type="GO" id="GO:0004348">
    <property type="term" value="F:glucosylceramidase activity"/>
    <property type="evidence" value="ECO:0007669"/>
    <property type="project" value="InterPro"/>
</dbReference>
<evidence type="ECO:0000313" key="8">
    <source>
        <dbReference type="Proteomes" id="UP000269493"/>
    </source>
</evidence>
<dbReference type="AlphaFoldDB" id="A0A495WNW7"/>
<keyword evidence="3 4" id="KW-0378">Hydrolase</keyword>
<dbReference type="InterPro" id="IPR001139">
    <property type="entry name" value="Glyco_hydro_30"/>
</dbReference>
<dbReference type="InterPro" id="IPR033452">
    <property type="entry name" value="GH30_C"/>
</dbReference>
<evidence type="ECO:0000256" key="1">
    <source>
        <dbReference type="ARBA" id="ARBA00005382"/>
    </source>
</evidence>
<dbReference type="PANTHER" id="PTHR11069">
    <property type="entry name" value="GLUCOSYLCERAMIDASE"/>
    <property type="match status" value="1"/>
</dbReference>
<dbReference type="Proteomes" id="UP000269493">
    <property type="component" value="Unassembled WGS sequence"/>
</dbReference>
<keyword evidence="4" id="KW-0326">Glycosidase</keyword>
<evidence type="ECO:0000256" key="2">
    <source>
        <dbReference type="ARBA" id="ARBA00022729"/>
    </source>
</evidence>
<organism evidence="7 8">
    <name type="scientific">Coprobacter fastidiosus NSB1 = JCM 33896</name>
    <dbReference type="NCBI Taxonomy" id="1349822"/>
    <lineage>
        <taxon>Bacteria</taxon>
        <taxon>Pseudomonadati</taxon>
        <taxon>Bacteroidota</taxon>
        <taxon>Bacteroidia</taxon>
        <taxon>Bacteroidales</taxon>
        <taxon>Barnesiellaceae</taxon>
        <taxon>Coprobacter</taxon>
    </lineage>
</organism>
<dbReference type="GO" id="GO:0016020">
    <property type="term" value="C:membrane"/>
    <property type="evidence" value="ECO:0007669"/>
    <property type="project" value="GOC"/>
</dbReference>
<evidence type="ECO:0000256" key="3">
    <source>
        <dbReference type="ARBA" id="ARBA00022801"/>
    </source>
</evidence>
<protein>
    <submittedName>
        <fullName evidence="7">Glucosylceramidase</fullName>
    </submittedName>
</protein>
<dbReference type="InterPro" id="IPR033453">
    <property type="entry name" value="Glyco_hydro_30_TIM-barrel"/>
</dbReference>
<evidence type="ECO:0000256" key="4">
    <source>
        <dbReference type="RuleBase" id="RU361188"/>
    </source>
</evidence>
<dbReference type="EMBL" id="RBXN01000001">
    <property type="protein sequence ID" value="RKT61488.1"/>
    <property type="molecule type" value="Genomic_DNA"/>
</dbReference>
<dbReference type="SUPFAM" id="SSF51445">
    <property type="entry name" value="(Trans)glycosidases"/>
    <property type="match status" value="1"/>
</dbReference>
<dbReference type="Pfam" id="PF17189">
    <property type="entry name" value="Glyco_hydro_30C"/>
    <property type="match status" value="1"/>
</dbReference>
<proteinExistence type="inferred from homology"/>
<evidence type="ECO:0000313" key="7">
    <source>
        <dbReference type="EMBL" id="RKT61488.1"/>
    </source>
</evidence>
<dbReference type="Gene3D" id="3.20.20.80">
    <property type="entry name" value="Glycosidases"/>
    <property type="match status" value="1"/>
</dbReference>
<keyword evidence="2" id="KW-0732">Signal</keyword>
<feature type="domain" description="Glycosyl hydrolase family 30 TIM-barrel" evidence="5">
    <location>
        <begin position="116"/>
        <end position="226"/>
    </location>
</feature>
<dbReference type="GO" id="GO:0006680">
    <property type="term" value="P:glucosylceramide catabolic process"/>
    <property type="evidence" value="ECO:0007669"/>
    <property type="project" value="TreeGrafter"/>
</dbReference>
<gene>
    <name evidence="7" type="ORF">BC742_0539</name>
</gene>
<feature type="domain" description="Glycosyl hydrolase family 30 beta sandwich" evidence="6">
    <location>
        <begin position="477"/>
        <end position="535"/>
    </location>
</feature>
<keyword evidence="8" id="KW-1185">Reference proteome</keyword>
<dbReference type="PANTHER" id="PTHR11069:SF23">
    <property type="entry name" value="LYSOSOMAL ACID GLUCOSYLCERAMIDASE"/>
    <property type="match status" value="1"/>
</dbReference>
<comment type="caution">
    <text evidence="7">The sequence shown here is derived from an EMBL/GenBank/DDBJ whole genome shotgun (WGS) entry which is preliminary data.</text>
</comment>
<dbReference type="InterPro" id="IPR017853">
    <property type="entry name" value="GH"/>
</dbReference>
<dbReference type="Gene3D" id="2.60.40.1180">
    <property type="entry name" value="Golgi alpha-mannosidase II"/>
    <property type="match status" value="1"/>
</dbReference>
<name>A0A495WNW7_9BACT</name>
<accession>A0A495WNW7</accession>
<dbReference type="InterPro" id="IPR013780">
    <property type="entry name" value="Glyco_hydro_b"/>
</dbReference>
<comment type="similarity">
    <text evidence="1 4">Belongs to the glycosyl hydrolase 30 family.</text>
</comment>
<dbReference type="Pfam" id="PF02055">
    <property type="entry name" value="Glyco_hydro_30"/>
    <property type="match status" value="2"/>
</dbReference>
<evidence type="ECO:0000259" key="5">
    <source>
        <dbReference type="Pfam" id="PF02055"/>
    </source>
</evidence>
<feature type="domain" description="Glycosyl hydrolase family 30 TIM-barrel" evidence="5">
    <location>
        <begin position="272"/>
        <end position="474"/>
    </location>
</feature>
<sequence length="540" mass="62471">MMNERESHSLCSFLFFCLENLRPALCLLKYLNNIKESVTLLQYLHIHLIYRIMKNLISIVILTISLCACTQHRSPAVEWISTTADSLFVSHPGIFMSEFVDSADVEILLDNPMQEIDGFGACFNELGWTSLSELNSEDRENIIKDLFSKDGMNFSVGRMPLGANDFSRDWYSYNETDKDFEMENFSIANDEETLIPFIKAALAVRPDLRLWASPWCPPTWMKYNKHYACMYQDPETVQENMKQLGISNSITTVNHLIPDQQGAEGADMFIQKPEYLKAYALYFKKFIEAYRSKGIRIEMVAPQNEFNSCQVFPSCIWTAESLSRFVGTYLGPEMQKLGVKILFGTMERKNDLMIDTVMKSEAEKYVSAIGFQWAGKGAIKAVHEKYPELKLVQTESECGDGKNSWDYCFYTWNLMKHYLSNGTSVYMYWNISLEEDGLSHWFWRQNSLVSVDKDTKTYRYTPEYYLMKQFSHFVQPGARRIETSGRYDNLLAFRNPDNSIVVIAANEENFEQPLKVRIGKFILPVNLESRSINTFVIPKK</sequence>
<evidence type="ECO:0000259" key="6">
    <source>
        <dbReference type="Pfam" id="PF17189"/>
    </source>
</evidence>
<dbReference type="PRINTS" id="PR00843">
    <property type="entry name" value="GLHYDRLASE30"/>
</dbReference>